<dbReference type="CTD" id="24589329"/>
<dbReference type="PROSITE" id="PS51998">
    <property type="entry name" value="DEK_C"/>
    <property type="match status" value="1"/>
</dbReference>
<reference evidence="4" key="1">
    <citation type="journal article" date="2012" name="Nat. Genet.">
        <title>Whole-genome sequence of Schistosoma haematobium.</title>
        <authorList>
            <person name="Young N.D."/>
            <person name="Jex A.R."/>
            <person name="Li B."/>
            <person name="Liu S."/>
            <person name="Yang L."/>
            <person name="Xiong Z."/>
            <person name="Li Y."/>
            <person name="Cantacessi C."/>
            <person name="Hall R.S."/>
            <person name="Xu X."/>
            <person name="Chen F."/>
            <person name="Wu X."/>
            <person name="Zerlotini A."/>
            <person name="Oliveira G."/>
            <person name="Hofmann A."/>
            <person name="Zhang G."/>
            <person name="Fang X."/>
            <person name="Kang Y."/>
            <person name="Campbell B.E."/>
            <person name="Loukas A."/>
            <person name="Ranganathan S."/>
            <person name="Rollinson D."/>
            <person name="Rinaldi G."/>
            <person name="Brindley P.J."/>
            <person name="Yang H."/>
            <person name="Wang J."/>
            <person name="Wang J."/>
            <person name="Gasser R.B."/>
        </authorList>
    </citation>
    <scope>NUCLEOTIDE SEQUENCE</scope>
</reference>
<feature type="region of interest" description="Disordered" evidence="1">
    <location>
        <begin position="59"/>
        <end position="148"/>
    </location>
</feature>
<dbReference type="Pfam" id="PF02201">
    <property type="entry name" value="SWIB"/>
    <property type="match status" value="1"/>
</dbReference>
<protein>
    <submittedName>
        <fullName evidence="4">Upstream activation factor subunit</fullName>
    </submittedName>
</protein>
<dbReference type="Gene3D" id="1.10.245.10">
    <property type="entry name" value="SWIB/MDM2 domain"/>
    <property type="match status" value="1"/>
</dbReference>
<feature type="compositionally biased region" description="Acidic residues" evidence="1">
    <location>
        <begin position="78"/>
        <end position="91"/>
    </location>
</feature>
<name>A0A922LXP9_SCHHA</name>
<evidence type="ECO:0000256" key="1">
    <source>
        <dbReference type="SAM" id="MobiDB-lite"/>
    </source>
</evidence>
<evidence type="ECO:0000259" key="3">
    <source>
        <dbReference type="PROSITE" id="PS51998"/>
    </source>
</evidence>
<dbReference type="KEGG" id="shx:MS3_00001872"/>
<dbReference type="SUPFAM" id="SSF109715">
    <property type="entry name" value="DEK C-terminal domain"/>
    <property type="match status" value="1"/>
</dbReference>
<dbReference type="InterPro" id="IPR003121">
    <property type="entry name" value="SWIB_MDM2_domain"/>
</dbReference>
<feature type="compositionally biased region" description="Low complexity" evidence="1">
    <location>
        <begin position="62"/>
        <end position="76"/>
    </location>
</feature>
<dbReference type="Proteomes" id="UP000471633">
    <property type="component" value="Unassembled WGS sequence"/>
</dbReference>
<reference evidence="4" key="3">
    <citation type="submission" date="2021-06" db="EMBL/GenBank/DDBJ databases">
        <title>Chromosome-level genome assembly for S. haematobium.</title>
        <authorList>
            <person name="Stroehlein A.J."/>
        </authorList>
    </citation>
    <scope>NUCLEOTIDE SEQUENCE</scope>
</reference>
<feature type="compositionally biased region" description="Low complexity" evidence="1">
    <location>
        <begin position="126"/>
        <end position="137"/>
    </location>
</feature>
<evidence type="ECO:0000259" key="2">
    <source>
        <dbReference type="PROSITE" id="PS51925"/>
    </source>
</evidence>
<evidence type="ECO:0000313" key="5">
    <source>
        <dbReference type="Proteomes" id="UP000471633"/>
    </source>
</evidence>
<accession>A0A922LXP9</accession>
<gene>
    <name evidence="4" type="primary">UAF30</name>
    <name evidence="4" type="ORF">MS3_00001872</name>
</gene>
<proteinExistence type="predicted"/>
<dbReference type="SUPFAM" id="SSF47592">
    <property type="entry name" value="SWIB/MDM2 domain"/>
    <property type="match status" value="1"/>
</dbReference>
<organism evidence="4 5">
    <name type="scientific">Schistosoma haematobium</name>
    <name type="common">Blood fluke</name>
    <dbReference type="NCBI Taxonomy" id="6185"/>
    <lineage>
        <taxon>Eukaryota</taxon>
        <taxon>Metazoa</taxon>
        <taxon>Spiralia</taxon>
        <taxon>Lophotrochozoa</taxon>
        <taxon>Platyhelminthes</taxon>
        <taxon>Trematoda</taxon>
        <taxon>Digenea</taxon>
        <taxon>Strigeidida</taxon>
        <taxon>Schistosomatoidea</taxon>
        <taxon>Schistosomatidae</taxon>
        <taxon>Schistosoma</taxon>
    </lineage>
</organism>
<dbReference type="InterPro" id="IPR019835">
    <property type="entry name" value="SWIB_domain"/>
</dbReference>
<dbReference type="InterPro" id="IPR014876">
    <property type="entry name" value="DEK_C"/>
</dbReference>
<feature type="domain" description="DM2" evidence="2">
    <location>
        <begin position="143"/>
        <end position="220"/>
    </location>
</feature>
<dbReference type="Pfam" id="PF08766">
    <property type="entry name" value="DEK_C"/>
    <property type="match status" value="1"/>
</dbReference>
<keyword evidence="5" id="KW-1185">Reference proteome</keyword>
<dbReference type="SMART" id="SM00151">
    <property type="entry name" value="SWIB"/>
    <property type="match status" value="1"/>
</dbReference>
<dbReference type="PANTHER" id="PTHR13844">
    <property type="entry name" value="SWI/SNF-RELATED MATRIX-ASSOCIATED ACTIN-DEPENDENT REGULATOR OF CHROMATIN SUBFAMILY D"/>
    <property type="match status" value="1"/>
</dbReference>
<dbReference type="PROSITE" id="PS51925">
    <property type="entry name" value="SWIB_MDM2"/>
    <property type="match status" value="1"/>
</dbReference>
<dbReference type="GeneID" id="24589329"/>
<dbReference type="InterPro" id="IPR036885">
    <property type="entry name" value="SWIB_MDM2_dom_sf"/>
</dbReference>
<dbReference type="EMBL" id="AMPZ03000001">
    <property type="protein sequence ID" value="KAH9596054.1"/>
    <property type="molecule type" value="Genomic_DNA"/>
</dbReference>
<dbReference type="AlphaFoldDB" id="A0A922LXP9"/>
<comment type="caution">
    <text evidence="4">The sequence shown here is derived from an EMBL/GenBank/DDBJ whole genome shotgun (WGS) entry which is preliminary data.</text>
</comment>
<reference evidence="4" key="4">
    <citation type="journal article" date="2022" name="PLoS Pathog.">
        <title>Chromosome-level genome of Schistosoma haematobium underpins genome-wide explorations of molecular variation.</title>
        <authorList>
            <person name="Stroehlein A.J."/>
            <person name="Korhonen P.K."/>
            <person name="Lee V.V."/>
            <person name="Ralph S.A."/>
            <person name="Mentink-Kane M."/>
            <person name="You H."/>
            <person name="McManus D.P."/>
            <person name="Tchuente L.T."/>
            <person name="Stothard J.R."/>
            <person name="Kaur P."/>
            <person name="Dudchenko O."/>
            <person name="Aiden E.L."/>
            <person name="Yang B."/>
            <person name="Yang H."/>
            <person name="Emery A.M."/>
            <person name="Webster B.L."/>
            <person name="Brindley P.J."/>
            <person name="Rollinson D."/>
            <person name="Chang B.C.H."/>
            <person name="Gasser R.B."/>
            <person name="Young N.D."/>
        </authorList>
    </citation>
    <scope>NUCLEOTIDE SEQUENCE</scope>
</reference>
<reference evidence="4" key="2">
    <citation type="journal article" date="2019" name="Gigascience">
        <title>High-quality Schistosoma haematobium genome achieved by single-molecule and long-range sequencing.</title>
        <authorList>
            <person name="Stroehlein A.J."/>
            <person name="Korhonen P.K."/>
            <person name="Chong T.M."/>
            <person name="Lim Y.L."/>
            <person name="Chan K.G."/>
            <person name="Webster B."/>
            <person name="Rollinson D."/>
            <person name="Brindley P.J."/>
            <person name="Gasser R.B."/>
            <person name="Young N.D."/>
        </authorList>
    </citation>
    <scope>NUCLEOTIDE SEQUENCE</scope>
</reference>
<dbReference type="RefSeq" id="XP_051074832.1">
    <property type="nucleotide sequence ID" value="XM_051209378.1"/>
</dbReference>
<evidence type="ECO:0000313" key="4">
    <source>
        <dbReference type="EMBL" id="KAH9596054.1"/>
    </source>
</evidence>
<feature type="domain" description="DEK-C" evidence="3">
    <location>
        <begin position="3"/>
        <end position="58"/>
    </location>
</feature>
<dbReference type="OrthoDB" id="10251073at2759"/>
<dbReference type="CDD" id="cd10567">
    <property type="entry name" value="SWIB-MDM2_like"/>
    <property type="match status" value="1"/>
</dbReference>
<dbReference type="Gene3D" id="1.10.10.60">
    <property type="entry name" value="Homeodomain-like"/>
    <property type="match status" value="1"/>
</dbReference>
<sequence length="220" mass="25236">MAYPSDSQLLTKIEKILQDADLSQVTSKKVRSALEAHFNIDLSAEKSKLETMIMSTLEKLQSSKSQNRNNSKRSSSPEVDEFTETDASSDSEPEKPVKKKKKKTSDDEDYARSLHAEANGMRRRSSSSTKPRSQKQPGSGKTGFTRPLTLSDEMAEYIGEKELSRSDLVKKFWEIAREQDLFDPNNRQFVVCNEDWQRLFNLKRFRMFGVAKHLKRHIIG</sequence>